<reference evidence="2 3" key="1">
    <citation type="submission" date="2018-06" db="EMBL/GenBank/DDBJ databases">
        <authorList>
            <consortium name="Pathogen Informatics"/>
            <person name="Doyle S."/>
        </authorList>
    </citation>
    <scope>NUCLEOTIDE SEQUENCE [LARGE SCALE GENOMIC DNA]</scope>
    <source>
        <strain evidence="2 3">NCTC11532</strain>
    </source>
</reference>
<sequence length="844" mass="98460">MLTFSDKEHLFFLLAQKTTVLTPNNRLSDAIIEQYVTKCNKPTLEKPKCMPYRVALVKAYEQLHFTNPEQNHPILINNTQCKYLWRKIIQAETYITYSEGLLEAVLSAWERCQLWQLNSDDPCFHYTEQTRHFQKWWQLFDEQLQQKHLIHEFQLIPYLIKNYSCLFHQNIVWVCFDDFTPQQVRLQEYLSHKGFTQYRYDLGEKLSQTLVFAAQDNLEEYQHLIAWLQTKIEEGKQRIGVVVPNLEEEYHPLKRILAQHFDPSIYNISLGQPLSQFPMVSHALCWLNIDDSYLTPHEVGLLLQSPYISGSKEEFLARSDYLQEGNLLENHWISFKALREDLHAHSPKLASLLSQLNPYPQEASIQEWILFFQHRLAILGFPGDYTLSSGNYQCLNRFIAIFDELRQFALLGARFTKLEALEAVKFLTENTIFQAQKTNAPIQISGLLEASGCEFDNLWVMGLTDQCLPQKVHLSAFIPPHLQRELGMPHSLPERELQFAKLMLHRLQRSAQHVVFSYPLLQADTPNLPCSLIMDFPDFQPYQIPHEVKKSSALSLDEEIFEIPVLPYEQIPGGTAILSNQAKCPFKAFAEHRLRAKTSLTTKDGIDNKERGRILHQVMELLWKRLENQNNLLHLAPDILEEHINHAIYATLQWLNKEKNDALTDSLQEVEYLRLKRLVQHCLEWEKQRPPFKVLALEQDYELQLAGMNFKVRIDRLDQVEDKKWVIDYKSTLPASKPWNEERPKESQLLLYALLDDQINTLLLLQLKSGKISCMGISEEKYNINGISPIKKEETWDGCITSWQMKLNELATEFQEGVCIPNPAQASICQQCDYQNLCRFQGEE</sequence>
<protein>
    <submittedName>
        <fullName evidence="2">Recombinase B</fullName>
    </submittedName>
</protein>
<dbReference type="InterPro" id="IPR019925">
    <property type="entry name" value="DNA_repair_protein_predicted"/>
</dbReference>
<accession>A0A378LT86</accession>
<keyword evidence="3" id="KW-1185">Reference proteome</keyword>
<dbReference type="NCBIfam" id="TIGR03623">
    <property type="entry name" value="probable DNA repair protein"/>
    <property type="match status" value="1"/>
</dbReference>
<dbReference type="STRING" id="1122170.GCA_000701265_00279"/>
<dbReference type="SUPFAM" id="SSF52540">
    <property type="entry name" value="P-loop containing nucleoside triphosphate hydrolases"/>
    <property type="match status" value="1"/>
</dbReference>
<organism evidence="2 3">
    <name type="scientific">Legionella wadsworthii</name>
    <dbReference type="NCBI Taxonomy" id="28088"/>
    <lineage>
        <taxon>Bacteria</taxon>
        <taxon>Pseudomonadati</taxon>
        <taxon>Pseudomonadota</taxon>
        <taxon>Gammaproteobacteria</taxon>
        <taxon>Legionellales</taxon>
        <taxon>Legionellaceae</taxon>
        <taxon>Legionella</taxon>
    </lineage>
</organism>
<dbReference type="SUPFAM" id="SSF52980">
    <property type="entry name" value="Restriction endonuclease-like"/>
    <property type="match status" value="1"/>
</dbReference>
<dbReference type="Gene3D" id="3.90.320.10">
    <property type="match status" value="1"/>
</dbReference>
<dbReference type="InterPro" id="IPR027417">
    <property type="entry name" value="P-loop_NTPase"/>
</dbReference>
<dbReference type="AlphaFoldDB" id="A0A378LT86"/>
<name>A0A378LT86_9GAMM</name>
<dbReference type="InterPro" id="IPR011604">
    <property type="entry name" value="PDDEXK-like_dom_sf"/>
</dbReference>
<dbReference type="OrthoDB" id="9761147at2"/>
<dbReference type="Pfam" id="PF12705">
    <property type="entry name" value="PDDEXK_1"/>
    <property type="match status" value="1"/>
</dbReference>
<dbReference type="RefSeq" id="WP_031564462.1">
    <property type="nucleotide sequence ID" value="NZ_CAAAIS010000001.1"/>
</dbReference>
<dbReference type="InterPro" id="IPR038726">
    <property type="entry name" value="PDDEXK_AddAB-type"/>
</dbReference>
<evidence type="ECO:0000313" key="3">
    <source>
        <dbReference type="Proteomes" id="UP000255297"/>
    </source>
</evidence>
<evidence type="ECO:0000259" key="1">
    <source>
        <dbReference type="Pfam" id="PF12705"/>
    </source>
</evidence>
<proteinExistence type="predicted"/>
<gene>
    <name evidence="2" type="ORF">NCTC11532_02208</name>
</gene>
<dbReference type="Proteomes" id="UP000255297">
    <property type="component" value="Unassembled WGS sequence"/>
</dbReference>
<evidence type="ECO:0000313" key="2">
    <source>
        <dbReference type="EMBL" id="STY30049.1"/>
    </source>
</evidence>
<feature type="domain" description="PD-(D/E)XK endonuclease-like" evidence="1">
    <location>
        <begin position="582"/>
        <end position="839"/>
    </location>
</feature>
<dbReference type="EMBL" id="UGPB01000001">
    <property type="protein sequence ID" value="STY30049.1"/>
    <property type="molecule type" value="Genomic_DNA"/>
</dbReference>
<dbReference type="InterPro" id="IPR011335">
    <property type="entry name" value="Restrct_endonuc-II-like"/>
</dbReference>